<keyword evidence="1" id="KW-0597">Phosphoprotein</keyword>
<gene>
    <name evidence="3" type="ORF">GCM10022246_14530</name>
</gene>
<dbReference type="Gene3D" id="3.40.50.2300">
    <property type="match status" value="1"/>
</dbReference>
<dbReference type="InterPro" id="IPR052893">
    <property type="entry name" value="TCS_response_regulator"/>
</dbReference>
<dbReference type="InterPro" id="IPR011006">
    <property type="entry name" value="CheY-like_superfamily"/>
</dbReference>
<evidence type="ECO:0000313" key="3">
    <source>
        <dbReference type="EMBL" id="GAA3962354.1"/>
    </source>
</evidence>
<dbReference type="SMART" id="SM00448">
    <property type="entry name" value="REC"/>
    <property type="match status" value="1"/>
</dbReference>
<dbReference type="Proteomes" id="UP001501081">
    <property type="component" value="Unassembled WGS sequence"/>
</dbReference>
<reference evidence="4" key="1">
    <citation type="journal article" date="2019" name="Int. J. Syst. Evol. Microbiol.">
        <title>The Global Catalogue of Microorganisms (GCM) 10K type strain sequencing project: providing services to taxonomists for standard genome sequencing and annotation.</title>
        <authorList>
            <consortium name="The Broad Institute Genomics Platform"/>
            <consortium name="The Broad Institute Genome Sequencing Center for Infectious Disease"/>
            <person name="Wu L."/>
            <person name="Ma J."/>
        </authorList>
    </citation>
    <scope>NUCLEOTIDE SEQUENCE [LARGE SCALE GENOMIC DNA]</scope>
    <source>
        <strain evidence="4">JCM 17338</strain>
    </source>
</reference>
<comment type="caution">
    <text evidence="3">The sequence shown here is derived from an EMBL/GenBank/DDBJ whole genome shotgun (WGS) entry which is preliminary data.</text>
</comment>
<dbReference type="RefSeq" id="WP_316760947.1">
    <property type="nucleotide sequence ID" value="NZ_BAABAK010000005.1"/>
</dbReference>
<dbReference type="Pfam" id="PF00072">
    <property type="entry name" value="Response_reg"/>
    <property type="match status" value="1"/>
</dbReference>
<dbReference type="PROSITE" id="PS50110">
    <property type="entry name" value="RESPONSE_REGULATORY"/>
    <property type="match status" value="1"/>
</dbReference>
<evidence type="ECO:0000259" key="2">
    <source>
        <dbReference type="PROSITE" id="PS50110"/>
    </source>
</evidence>
<proteinExistence type="predicted"/>
<dbReference type="SUPFAM" id="SSF52172">
    <property type="entry name" value="CheY-like"/>
    <property type="match status" value="1"/>
</dbReference>
<dbReference type="PANTHER" id="PTHR44520:SF2">
    <property type="entry name" value="RESPONSE REGULATOR RCP1"/>
    <property type="match status" value="1"/>
</dbReference>
<protein>
    <submittedName>
        <fullName evidence="3">Response regulator</fullName>
    </submittedName>
</protein>
<keyword evidence="4" id="KW-1185">Reference proteome</keyword>
<sequence length="133" mass="15527">MKIQLLNIDDDELILFIHETLIQQTEFSDNYVYFTGAKDGLAYLDKCNDPDTRYLILLDINMPGMNGWELLDILELRPYASQIRVILVSSSENESDRLKAKKYKLVYSFLSKPLKTEHFDIIKEIANTNYNLD</sequence>
<dbReference type="PANTHER" id="PTHR44520">
    <property type="entry name" value="RESPONSE REGULATOR RCP1-RELATED"/>
    <property type="match status" value="1"/>
</dbReference>
<dbReference type="EMBL" id="BAABAK010000005">
    <property type="protein sequence ID" value="GAA3962354.1"/>
    <property type="molecule type" value="Genomic_DNA"/>
</dbReference>
<name>A0ABP7PAE4_9SPHI</name>
<feature type="modified residue" description="4-aspartylphosphate" evidence="1">
    <location>
        <position position="59"/>
    </location>
</feature>
<evidence type="ECO:0000256" key="1">
    <source>
        <dbReference type="PROSITE-ProRule" id="PRU00169"/>
    </source>
</evidence>
<dbReference type="CDD" id="cd00156">
    <property type="entry name" value="REC"/>
    <property type="match status" value="1"/>
</dbReference>
<evidence type="ECO:0000313" key="4">
    <source>
        <dbReference type="Proteomes" id="UP001501081"/>
    </source>
</evidence>
<feature type="domain" description="Response regulatory" evidence="2">
    <location>
        <begin position="4"/>
        <end position="127"/>
    </location>
</feature>
<dbReference type="InterPro" id="IPR001789">
    <property type="entry name" value="Sig_transdc_resp-reg_receiver"/>
</dbReference>
<accession>A0ABP7PAE4</accession>
<organism evidence="3 4">
    <name type="scientific">Pedobacter ginsengiterrae</name>
    <dbReference type="NCBI Taxonomy" id="871696"/>
    <lineage>
        <taxon>Bacteria</taxon>
        <taxon>Pseudomonadati</taxon>
        <taxon>Bacteroidota</taxon>
        <taxon>Sphingobacteriia</taxon>
        <taxon>Sphingobacteriales</taxon>
        <taxon>Sphingobacteriaceae</taxon>
        <taxon>Pedobacter</taxon>
    </lineage>
</organism>